<dbReference type="AlphaFoldDB" id="A0ABD3BML6"/>
<evidence type="ECO:0000259" key="1">
    <source>
        <dbReference type="PROSITE" id="PS50004"/>
    </source>
</evidence>
<dbReference type="PANTHER" id="PTHR32246:SF17">
    <property type="entry name" value="BON1-ASSOCIATED PROTEIN 2"/>
    <property type="match status" value="1"/>
</dbReference>
<dbReference type="Proteomes" id="UP001632038">
    <property type="component" value="Unassembled WGS sequence"/>
</dbReference>
<evidence type="ECO:0000313" key="2">
    <source>
        <dbReference type="EMBL" id="KAL3618665.1"/>
    </source>
</evidence>
<dbReference type="SMART" id="SM00239">
    <property type="entry name" value="C2"/>
    <property type="match status" value="1"/>
</dbReference>
<keyword evidence="3" id="KW-1185">Reference proteome</keyword>
<sequence>MEKPSSRSIEVNVISAEGLLMSKNKPVKKNAFVVVRSDPFNSGSTGMDKEGGCYPVWNEKLVMELPSNARFITVEAHSGNRLIGTANIPVTDFAGGNLPENYLSLLSYRLRDGNGEKNGIVNISVKVRGRAVAAGSGGCAAGVSFSGWRPCGGAPVVDGKFSDQFHRGVVTGIPVSYSH</sequence>
<organism evidence="2 3">
    <name type="scientific">Castilleja foliolosa</name>
    <dbReference type="NCBI Taxonomy" id="1961234"/>
    <lineage>
        <taxon>Eukaryota</taxon>
        <taxon>Viridiplantae</taxon>
        <taxon>Streptophyta</taxon>
        <taxon>Embryophyta</taxon>
        <taxon>Tracheophyta</taxon>
        <taxon>Spermatophyta</taxon>
        <taxon>Magnoliopsida</taxon>
        <taxon>eudicotyledons</taxon>
        <taxon>Gunneridae</taxon>
        <taxon>Pentapetalae</taxon>
        <taxon>asterids</taxon>
        <taxon>lamiids</taxon>
        <taxon>Lamiales</taxon>
        <taxon>Orobanchaceae</taxon>
        <taxon>Pedicularideae</taxon>
        <taxon>Castillejinae</taxon>
        <taxon>Castilleja</taxon>
    </lineage>
</organism>
<evidence type="ECO:0000313" key="3">
    <source>
        <dbReference type="Proteomes" id="UP001632038"/>
    </source>
</evidence>
<gene>
    <name evidence="2" type="ORF">CASFOL_037484</name>
</gene>
<dbReference type="SUPFAM" id="SSF49562">
    <property type="entry name" value="C2 domain (Calcium/lipid-binding domain, CaLB)"/>
    <property type="match status" value="1"/>
</dbReference>
<reference evidence="3" key="1">
    <citation type="journal article" date="2024" name="IScience">
        <title>Strigolactones Initiate the Formation of Haustorium-like Structures in Castilleja.</title>
        <authorList>
            <person name="Buerger M."/>
            <person name="Peterson D."/>
            <person name="Chory J."/>
        </authorList>
    </citation>
    <scope>NUCLEOTIDE SEQUENCE [LARGE SCALE GENOMIC DNA]</scope>
</reference>
<accession>A0ABD3BML6</accession>
<dbReference type="PROSITE" id="PS50004">
    <property type="entry name" value="C2"/>
    <property type="match status" value="1"/>
</dbReference>
<proteinExistence type="predicted"/>
<dbReference type="CDD" id="cd04051">
    <property type="entry name" value="C2_SRC2_like"/>
    <property type="match status" value="1"/>
</dbReference>
<comment type="caution">
    <text evidence="2">The sequence shown here is derived from an EMBL/GenBank/DDBJ whole genome shotgun (WGS) entry which is preliminary data.</text>
</comment>
<dbReference type="InterPro" id="IPR000008">
    <property type="entry name" value="C2_dom"/>
</dbReference>
<dbReference type="EMBL" id="JAVIJP010000079">
    <property type="protein sequence ID" value="KAL3618665.1"/>
    <property type="molecule type" value="Genomic_DNA"/>
</dbReference>
<feature type="domain" description="C2" evidence="1">
    <location>
        <begin position="1"/>
        <end position="108"/>
    </location>
</feature>
<protein>
    <recommendedName>
        <fullName evidence="1">C2 domain-containing protein</fullName>
    </recommendedName>
</protein>
<dbReference type="PANTHER" id="PTHR32246">
    <property type="entry name" value="INGRESSION PROTEIN FIC1"/>
    <property type="match status" value="1"/>
</dbReference>
<name>A0ABD3BML6_9LAMI</name>
<dbReference type="InterPro" id="IPR044750">
    <property type="entry name" value="C2_SRC2/BAP"/>
</dbReference>
<dbReference type="Pfam" id="PF00168">
    <property type="entry name" value="C2"/>
    <property type="match status" value="1"/>
</dbReference>
<dbReference type="InterPro" id="IPR035892">
    <property type="entry name" value="C2_domain_sf"/>
</dbReference>
<dbReference type="Gene3D" id="2.60.40.150">
    <property type="entry name" value="C2 domain"/>
    <property type="match status" value="1"/>
</dbReference>